<dbReference type="NCBIfam" id="TIGR00377">
    <property type="entry name" value="ant_ant_sig"/>
    <property type="match status" value="1"/>
</dbReference>
<dbReference type="Gene3D" id="3.30.750.24">
    <property type="entry name" value="STAS domain"/>
    <property type="match status" value="1"/>
</dbReference>
<dbReference type="EMBL" id="NIBG01000015">
    <property type="protein sequence ID" value="PAB58426.1"/>
    <property type="molecule type" value="Genomic_DNA"/>
</dbReference>
<dbReference type="InterPro" id="IPR003658">
    <property type="entry name" value="Anti-sigma_ant"/>
</dbReference>
<accession>A0A267MFU9</accession>
<name>A0A267MFU9_9FIRM</name>
<evidence type="ECO:0000256" key="2">
    <source>
        <dbReference type="RuleBase" id="RU003749"/>
    </source>
</evidence>
<dbReference type="Pfam" id="PF01740">
    <property type="entry name" value="STAS"/>
    <property type="match status" value="1"/>
</dbReference>
<protein>
    <recommendedName>
        <fullName evidence="2">Anti-sigma factor antagonist</fullName>
    </recommendedName>
</protein>
<gene>
    <name evidence="4" type="ORF">CCE28_15050</name>
</gene>
<dbReference type="GO" id="GO:0043856">
    <property type="term" value="F:anti-sigma factor antagonist activity"/>
    <property type="evidence" value="ECO:0007669"/>
    <property type="project" value="InterPro"/>
</dbReference>
<evidence type="ECO:0000259" key="3">
    <source>
        <dbReference type="PROSITE" id="PS50801"/>
    </source>
</evidence>
<dbReference type="PROSITE" id="PS50801">
    <property type="entry name" value="STAS"/>
    <property type="match status" value="1"/>
</dbReference>
<dbReference type="SUPFAM" id="SSF52091">
    <property type="entry name" value="SpoIIaa-like"/>
    <property type="match status" value="1"/>
</dbReference>
<organism evidence="4 5">
    <name type="scientific">Anaeromicrobium sediminis</name>
    <dbReference type="NCBI Taxonomy" id="1478221"/>
    <lineage>
        <taxon>Bacteria</taxon>
        <taxon>Bacillati</taxon>
        <taxon>Bacillota</taxon>
        <taxon>Clostridia</taxon>
        <taxon>Peptostreptococcales</taxon>
        <taxon>Thermotaleaceae</taxon>
        <taxon>Anaeromicrobium</taxon>
    </lineage>
</organism>
<comment type="caution">
    <text evidence="4">The sequence shown here is derived from an EMBL/GenBank/DDBJ whole genome shotgun (WGS) entry which is preliminary data.</text>
</comment>
<dbReference type="PANTHER" id="PTHR33495">
    <property type="entry name" value="ANTI-SIGMA FACTOR ANTAGONIST TM_1081-RELATED-RELATED"/>
    <property type="match status" value="1"/>
</dbReference>
<evidence type="ECO:0000313" key="5">
    <source>
        <dbReference type="Proteomes" id="UP000216024"/>
    </source>
</evidence>
<sequence>MSLDISYKNAGEEWIVYLSGEIDIYTANKFKETLHELSNQRIKDIKLECTNLTYMDSTGFGVLIGALKKLKAQNKNIIIENPGTNILKLLKITGLDKVFVIK</sequence>
<dbReference type="RefSeq" id="WP_095134556.1">
    <property type="nucleotide sequence ID" value="NZ_NIBG01000015.1"/>
</dbReference>
<proteinExistence type="inferred from homology"/>
<dbReference type="CDD" id="cd07043">
    <property type="entry name" value="STAS_anti-anti-sigma_factors"/>
    <property type="match status" value="1"/>
</dbReference>
<keyword evidence="5" id="KW-1185">Reference proteome</keyword>
<dbReference type="PANTHER" id="PTHR33495:SF2">
    <property type="entry name" value="ANTI-SIGMA FACTOR ANTAGONIST TM_1081-RELATED"/>
    <property type="match status" value="1"/>
</dbReference>
<dbReference type="Proteomes" id="UP000216024">
    <property type="component" value="Unassembled WGS sequence"/>
</dbReference>
<dbReference type="InterPro" id="IPR002645">
    <property type="entry name" value="STAS_dom"/>
</dbReference>
<dbReference type="InterPro" id="IPR036513">
    <property type="entry name" value="STAS_dom_sf"/>
</dbReference>
<comment type="similarity">
    <text evidence="1 2">Belongs to the anti-sigma-factor antagonist family.</text>
</comment>
<dbReference type="OrthoDB" id="9793697at2"/>
<evidence type="ECO:0000313" key="4">
    <source>
        <dbReference type="EMBL" id="PAB58426.1"/>
    </source>
</evidence>
<reference evidence="4 5" key="1">
    <citation type="submission" date="2017-06" db="EMBL/GenBank/DDBJ databases">
        <title>Draft genome sequence of anaerobic fermentative bacterium Anaeromicrobium sediminis DY2726D isolated from West Pacific Ocean sediments.</title>
        <authorList>
            <person name="Zeng X."/>
        </authorList>
    </citation>
    <scope>NUCLEOTIDE SEQUENCE [LARGE SCALE GENOMIC DNA]</scope>
    <source>
        <strain evidence="4 5">DY2726D</strain>
    </source>
</reference>
<dbReference type="AlphaFoldDB" id="A0A267MFU9"/>
<feature type="domain" description="STAS" evidence="3">
    <location>
        <begin position="15"/>
        <end position="102"/>
    </location>
</feature>
<evidence type="ECO:0000256" key="1">
    <source>
        <dbReference type="ARBA" id="ARBA00009013"/>
    </source>
</evidence>